<comment type="caution">
    <text evidence="20">The sequence shown here is derived from an EMBL/GenBank/DDBJ whole genome shotgun (WGS) entry which is preliminary data.</text>
</comment>
<proteinExistence type="predicted"/>
<keyword evidence="21" id="KW-1185">Reference proteome</keyword>
<accession>A0AAE0SAV9</accession>
<evidence type="ECO:0000256" key="1">
    <source>
        <dbReference type="ARBA" id="ARBA00004479"/>
    </source>
</evidence>
<keyword evidence="11" id="KW-1015">Disulfide bond</keyword>
<keyword evidence="10 16" id="KW-0472">Membrane</keyword>
<dbReference type="GO" id="GO:0007160">
    <property type="term" value="P:cell-matrix adhesion"/>
    <property type="evidence" value="ECO:0007669"/>
    <property type="project" value="InterPro"/>
</dbReference>
<evidence type="ECO:0000256" key="16">
    <source>
        <dbReference type="SAM" id="Phobius"/>
    </source>
</evidence>
<dbReference type="PROSITE" id="PS00022">
    <property type="entry name" value="EGF_1"/>
    <property type="match status" value="1"/>
</dbReference>
<dbReference type="Pfam" id="PF06119">
    <property type="entry name" value="NIDO"/>
    <property type="match status" value="1"/>
</dbReference>
<dbReference type="Pfam" id="PF07645">
    <property type="entry name" value="EGF_CA"/>
    <property type="match status" value="9"/>
</dbReference>
<dbReference type="InterPro" id="IPR018097">
    <property type="entry name" value="EGF_Ca-bd_CS"/>
</dbReference>
<dbReference type="GO" id="GO:0006897">
    <property type="term" value="P:endocytosis"/>
    <property type="evidence" value="ECO:0007669"/>
    <property type="project" value="UniProtKB-KW"/>
</dbReference>
<feature type="chain" id="PRO_5041912893" description="Mucin-like protein" evidence="17">
    <location>
        <begin position="24"/>
        <end position="2408"/>
    </location>
</feature>
<dbReference type="SMART" id="SM00179">
    <property type="entry name" value="EGF_CA"/>
    <property type="match status" value="11"/>
</dbReference>
<reference evidence="20" key="3">
    <citation type="submission" date="2023-05" db="EMBL/GenBank/DDBJ databases">
        <authorList>
            <person name="Smith C.H."/>
        </authorList>
    </citation>
    <scope>NUCLEOTIDE SEQUENCE</scope>
    <source>
        <strain evidence="20">CHS0354</strain>
        <tissue evidence="20">Mantle</tissue>
    </source>
</reference>
<feature type="signal peptide" evidence="17">
    <location>
        <begin position="1"/>
        <end position="23"/>
    </location>
</feature>
<dbReference type="InterPro" id="IPR001881">
    <property type="entry name" value="EGF-like_Ca-bd_dom"/>
</dbReference>
<feature type="region of interest" description="Disordered" evidence="15">
    <location>
        <begin position="670"/>
        <end position="695"/>
    </location>
</feature>
<dbReference type="SUPFAM" id="SSF57196">
    <property type="entry name" value="EGF/Laminin"/>
    <property type="match status" value="3"/>
</dbReference>
<dbReference type="PROSITE" id="PS00010">
    <property type="entry name" value="ASX_HYDROXYL"/>
    <property type="match status" value="6"/>
</dbReference>
<dbReference type="GO" id="GO:0005509">
    <property type="term" value="F:calcium ion binding"/>
    <property type="evidence" value="ECO:0007669"/>
    <property type="project" value="InterPro"/>
</dbReference>
<keyword evidence="13" id="KW-0325">Glycoprotein</keyword>
<comment type="caution">
    <text evidence="14">Lacks conserved residue(s) required for the propagation of feature annotation.</text>
</comment>
<dbReference type="GO" id="GO:0016020">
    <property type="term" value="C:membrane"/>
    <property type="evidence" value="ECO:0007669"/>
    <property type="project" value="UniProtKB-SubCell"/>
</dbReference>
<evidence type="ECO:0000256" key="12">
    <source>
        <dbReference type="ARBA" id="ARBA00023170"/>
    </source>
</evidence>
<keyword evidence="3" id="KW-0964">Secreted</keyword>
<dbReference type="InterPro" id="IPR009030">
    <property type="entry name" value="Growth_fac_rcpt_cys_sf"/>
</dbReference>
<evidence type="ECO:0000313" key="20">
    <source>
        <dbReference type="EMBL" id="KAK3588474.1"/>
    </source>
</evidence>
<protein>
    <recommendedName>
        <fullName evidence="22">Mucin-like protein</fullName>
    </recommendedName>
</protein>
<keyword evidence="6 16" id="KW-0812">Transmembrane</keyword>
<name>A0AAE0SAV9_9BIVA</name>
<feature type="compositionally biased region" description="Low complexity" evidence="15">
    <location>
        <begin position="445"/>
        <end position="461"/>
    </location>
</feature>
<keyword evidence="5" id="KW-0254">Endocytosis</keyword>
<evidence type="ECO:0000256" key="10">
    <source>
        <dbReference type="ARBA" id="ARBA00023136"/>
    </source>
</evidence>
<gene>
    <name evidence="20" type="ORF">CHS0354_035649</name>
</gene>
<dbReference type="InterPro" id="IPR026823">
    <property type="entry name" value="cEGF"/>
</dbReference>
<dbReference type="Gene3D" id="2.10.25.10">
    <property type="entry name" value="Laminin"/>
    <property type="match status" value="12"/>
</dbReference>
<feature type="region of interest" description="Disordered" evidence="15">
    <location>
        <begin position="192"/>
        <end position="230"/>
    </location>
</feature>
<feature type="domain" description="EGF-like" evidence="18">
    <location>
        <begin position="1950"/>
        <end position="1994"/>
    </location>
</feature>
<dbReference type="GO" id="GO:0005576">
    <property type="term" value="C:extracellular region"/>
    <property type="evidence" value="ECO:0007669"/>
    <property type="project" value="UniProtKB-SubCell"/>
</dbReference>
<evidence type="ECO:0000256" key="7">
    <source>
        <dbReference type="ARBA" id="ARBA00022729"/>
    </source>
</evidence>
<evidence type="ECO:0000256" key="8">
    <source>
        <dbReference type="ARBA" id="ARBA00022737"/>
    </source>
</evidence>
<dbReference type="Pfam" id="PF12662">
    <property type="entry name" value="cEGF"/>
    <property type="match status" value="1"/>
</dbReference>
<keyword evidence="7 17" id="KW-0732">Signal</keyword>
<evidence type="ECO:0000256" key="3">
    <source>
        <dbReference type="ARBA" id="ARBA00022525"/>
    </source>
</evidence>
<feature type="region of interest" description="Disordered" evidence="15">
    <location>
        <begin position="624"/>
        <end position="643"/>
    </location>
</feature>
<feature type="domain" description="VWFD" evidence="19">
    <location>
        <begin position="1099"/>
        <end position="1308"/>
    </location>
</feature>
<dbReference type="FunFam" id="2.10.25.10:FF:000009">
    <property type="entry name" value="Low-density lipoprotein receptor isoform 1"/>
    <property type="match status" value="1"/>
</dbReference>
<dbReference type="PROSITE" id="PS51233">
    <property type="entry name" value="VWFD"/>
    <property type="match status" value="1"/>
</dbReference>
<evidence type="ECO:0000256" key="14">
    <source>
        <dbReference type="PROSITE-ProRule" id="PRU00076"/>
    </source>
</evidence>
<feature type="compositionally biased region" description="Polar residues" evidence="15">
    <location>
        <begin position="165"/>
        <end position="175"/>
    </location>
</feature>
<keyword evidence="9 16" id="KW-1133">Transmembrane helix</keyword>
<dbReference type="InterPro" id="IPR000152">
    <property type="entry name" value="EGF-type_Asp/Asn_hydroxyl_site"/>
</dbReference>
<evidence type="ECO:0000256" key="17">
    <source>
        <dbReference type="SAM" id="SignalP"/>
    </source>
</evidence>
<feature type="domain" description="EGF-like" evidence="18">
    <location>
        <begin position="2038"/>
        <end position="2078"/>
    </location>
</feature>
<evidence type="ECO:0008006" key="22">
    <source>
        <dbReference type="Google" id="ProtNLM"/>
    </source>
</evidence>
<dbReference type="InterPro" id="IPR001846">
    <property type="entry name" value="VWF_type-D"/>
</dbReference>
<feature type="domain" description="EGF-like" evidence="18">
    <location>
        <begin position="1697"/>
        <end position="1735"/>
    </location>
</feature>
<dbReference type="PROSITE" id="PS01186">
    <property type="entry name" value="EGF_2"/>
    <property type="match status" value="8"/>
</dbReference>
<feature type="domain" description="EGF-like" evidence="18">
    <location>
        <begin position="2079"/>
        <end position="2115"/>
    </location>
</feature>
<evidence type="ECO:0000256" key="11">
    <source>
        <dbReference type="ARBA" id="ARBA00023157"/>
    </source>
</evidence>
<comment type="subcellular location">
    <subcellularLocation>
        <location evidence="1">Membrane</location>
        <topology evidence="1">Single-pass type I membrane protein</topology>
    </subcellularLocation>
    <subcellularLocation>
        <location evidence="2">Secreted</location>
    </subcellularLocation>
</comment>
<dbReference type="InterPro" id="IPR003886">
    <property type="entry name" value="NIDO_dom"/>
</dbReference>
<feature type="region of interest" description="Disordered" evidence="15">
    <location>
        <begin position="158"/>
        <end position="177"/>
    </location>
</feature>
<evidence type="ECO:0000259" key="19">
    <source>
        <dbReference type="PROSITE" id="PS51233"/>
    </source>
</evidence>
<evidence type="ECO:0000256" key="15">
    <source>
        <dbReference type="SAM" id="MobiDB-lite"/>
    </source>
</evidence>
<dbReference type="InterPro" id="IPR000742">
    <property type="entry name" value="EGF"/>
</dbReference>
<reference evidence="20" key="2">
    <citation type="journal article" date="2021" name="Genome Biol. Evol.">
        <title>Developing a high-quality reference genome for a parasitic bivalve with doubly uniparental inheritance (Bivalvia: Unionida).</title>
        <authorList>
            <person name="Smith C.H."/>
        </authorList>
    </citation>
    <scope>NUCLEOTIDE SEQUENCE</scope>
    <source>
        <strain evidence="20">CHS0354</strain>
        <tissue evidence="20">Mantle</tissue>
    </source>
</reference>
<keyword evidence="4 14" id="KW-0245">EGF-like domain</keyword>
<keyword evidence="8" id="KW-0677">Repeat</keyword>
<sequence length="2408" mass="263623">MKKVLPSVRLMFLVITVSQVTTATSTTSDIQETTESLFTSSGLHMSSAATVTSSETLMTTGTTSTWSMTQETTESLFTSREPYFSSVAISTSFEILLTTGTISALSEIQETTEPLFTSLEPHLSSLSASTSSETLMTAGATSTTADIHDTTEPLFTLSEPHVSSLAPSTSAETLMTTGTTSVSSVSLLTTGRTSAVSESQVTNSTSPLSSYPTTDSTTLPASEIQSDSTSPMTIYTAANSTSSWTPFPITNLSTFSTTYPTSNFTTTLYTTEEQTNSTLLLTSDTQYNYTSAASTTYINSTLSLTTYPTTNSTTTSWTSYPTNNYTTSFTSYIATNSTTSSSTSYPAMNFTTTSLYTTEARSNSTLLSTNDTQYNYTSAPSTTYMNSTTASIMSYLTTNYTTTTEEQTNSTPLSTNDTQYNYTSAHSTTYPNSTTASLMSYLTTNSTTTEEQTNSTPPSTSDTQYNYTSAPSTTYPNSTTASLMSYLTTNYTTTEEQTNSTSLSTSDIQYNYTSAASTTYTNSTLSLTTYPTTSSATTSWTSYPTNNYTTTSWTSYLATNSTTSSSTSYPAMNSTTTSLYTTEARTNSTLLMTSDTQYNYTSAPSTTYSNSTTASLMSYLTTNSTTSSTSYPTTNSTTTSSTSYPTTNFTTSSTLYPTISSITSSTLYPTTSSTSYPTTNSTTSPTSYRTTNSTSSSTSYRITNSTLSSTVISTTTASFLEGVAFEYGTAKGDSVFTGIDDACYPEVTSSLQFPIYGILYRSMYICSNGIVSFDERITTPGPPWDDIGLQSQGSYLAPYFNDLDFRRYWSSGEGVIYYHAYDIIEDNSLKNNSNVIKARDYVRNYETDQKNFNPTFLLVVTWERASPYPVYYRQSEHVTFQLALVTDGLNTFVSYIYFPGQMLFSYNYVFIGYSFANSGILKKDMNSFTTGALRMDNNAVTSGIRGILYYRLTPVGFHVNNDQRICRAWWSENRYLRWYNSWMNAIMPPCPCTMNLLWWDSSFGSYYFEGPNTYCAVVQPRWWYSPHGKTCCYNIRTGQYQQTAPNAGGFLQYHKTLYPRQYQAVDQRMKEYCCSRTNLCHLYYDLRPVSWCYSRFPFFFAFFWGDPHIETLDKKKFTFNGWGEYTLVSLDTTNTTFILQSRTARAMKADGNYTDATIFSAFAAKDNVGANIHVELNETKNGVIIYAKSNANASSFVDFTTDFADMSKEFNVQDEYLSLSRDDASRTFTAVFSSGISLNVSVGVQMLSVSVVLPTEFKGQPKGLLGNFDENPDNDFQCPNGTTLPSNISEQDIFKYGQTWEVIGDESVFHYPLGKNHSNFQHSNFTPKFLDEADQAKVNKSKQSCGEDNQECIFDLVFTENEAVANNTRNIESRASNGQSELENEVPQISGNSTVYAYVGKNVTVNVNGSDDGSFSFKFLNNTANASVILVNNNTRTVSGLVYFFLKDTNPVSMSLTVEDNRGVQAPALDLTMLVCSGCSNHGNCSFTQEREDNRSTTRFKYVTCICSPFWEGDDCERDLDGCATRPCSSLRNCTDNPADVHEMLNRTYNCSSCPDGYTDGVEDPAKCIDINECNATNATHGCNQTCVNTEGSYYCTCNSAFRLHSNGKDCQDIDECLEGMSGCDQECNNTYGGYICGCKNGYIYNNTRQECVQENATICPTKNCTGADGCTTNETGQEVCFCRSGYQLTATDLCEDVDECKQHICSQVCENVQGGFHCKCNKGYTLGIDKTSCIQCAQPHYGDNCSSTCTCGRGAIRCDPLSGCVCESGWTGTSCDQDVNECTQNPNICNNTLKTCMNTMGSYTCSCVSGYQANNNTCIDINECGDVTLNTCEQRCINSLGGFSCGCLSGYNTDPGNSTKCVDIDECTAGQSGCQQICENSPGRFSCSCNFGYALTEDRKTCIQVENPCKQYGNITCDQICLVDLQARTSTCSCNLGFKLAADNKTCEDINECNGDGSLNNCSSNAVCQNTNGSYVCSCNTGFKLENDGRTCSECDSFHYGINCSSDCNCSVGAERCDKLSGCVCKNGWNGTKCDTDIDECSNTSLCTGANIYCLNTLGSYQCVCESGYNKTNGICEDIDECTQNVCSYNCTNTNGSYQCSCQSGYKVNGSYCIDIDECLRGEDDCSQGCQNKNGSYECVCYSGYELNGTACTPLPGQNMTSSDITFTFDIQIAGNLNDTNTYDKYLYDANQTLYNYFKTNMGEYFISIENITLSKGSLIAAFVLLMQDSTNADASLVTYLTNALNEQFVFGGINVSLQSLGVGAYTASNSGGLCALYESIVGTCPSGYKCTVSGGHPSCGPDDKEKDKVALIIGLSVGLPLGAILIAVVIVLVMKLKKNKIRDLAICGGRWPKREMLYPIGEDRKQSGHSRNILEFDDNNLKLESDENEASNGTHGKSWPLSKAEV</sequence>
<dbReference type="SUPFAM" id="SSF57184">
    <property type="entry name" value="Growth factor receptor domain"/>
    <property type="match status" value="3"/>
</dbReference>
<feature type="region of interest" description="Disordered" evidence="15">
    <location>
        <begin position="2386"/>
        <end position="2408"/>
    </location>
</feature>
<feature type="domain" description="EGF-like" evidence="18">
    <location>
        <begin position="1779"/>
        <end position="1820"/>
    </location>
</feature>
<dbReference type="PANTHER" id="PTHR24034">
    <property type="entry name" value="EGF-LIKE DOMAIN-CONTAINING PROTEIN"/>
    <property type="match status" value="1"/>
</dbReference>
<evidence type="ECO:0000256" key="4">
    <source>
        <dbReference type="ARBA" id="ARBA00022536"/>
    </source>
</evidence>
<dbReference type="EMBL" id="JAEAOA010002079">
    <property type="protein sequence ID" value="KAK3588474.1"/>
    <property type="molecule type" value="Genomic_DNA"/>
</dbReference>
<evidence type="ECO:0000256" key="13">
    <source>
        <dbReference type="ARBA" id="ARBA00023180"/>
    </source>
</evidence>
<feature type="region of interest" description="Disordered" evidence="15">
    <location>
        <begin position="445"/>
        <end position="464"/>
    </location>
</feature>
<evidence type="ECO:0000313" key="21">
    <source>
        <dbReference type="Proteomes" id="UP001195483"/>
    </source>
</evidence>
<evidence type="ECO:0000256" key="5">
    <source>
        <dbReference type="ARBA" id="ARBA00022583"/>
    </source>
</evidence>
<dbReference type="PROSITE" id="PS50026">
    <property type="entry name" value="EGF_3"/>
    <property type="match status" value="5"/>
</dbReference>
<evidence type="ECO:0000256" key="6">
    <source>
        <dbReference type="ARBA" id="ARBA00022692"/>
    </source>
</evidence>
<reference evidence="20" key="1">
    <citation type="journal article" date="2021" name="Genome Biol. Evol.">
        <title>A High-Quality Reference Genome for a Parasitic Bivalve with Doubly Uniparental Inheritance (Bivalvia: Unionida).</title>
        <authorList>
            <person name="Smith C.H."/>
        </authorList>
    </citation>
    <scope>NUCLEOTIDE SEQUENCE</scope>
    <source>
        <strain evidence="20">CHS0354</strain>
    </source>
</reference>
<dbReference type="InterPro" id="IPR050751">
    <property type="entry name" value="ECM_structural_protein"/>
</dbReference>
<dbReference type="PANTHER" id="PTHR24034:SF89">
    <property type="entry name" value="COMPLEMENT COMPONENT C1Q RECEPTOR"/>
    <property type="match status" value="1"/>
</dbReference>
<evidence type="ECO:0000259" key="18">
    <source>
        <dbReference type="PROSITE" id="PS50026"/>
    </source>
</evidence>
<organism evidence="20 21">
    <name type="scientific">Potamilus streckersoni</name>
    <dbReference type="NCBI Taxonomy" id="2493646"/>
    <lineage>
        <taxon>Eukaryota</taxon>
        <taxon>Metazoa</taxon>
        <taxon>Spiralia</taxon>
        <taxon>Lophotrochozoa</taxon>
        <taxon>Mollusca</taxon>
        <taxon>Bivalvia</taxon>
        <taxon>Autobranchia</taxon>
        <taxon>Heteroconchia</taxon>
        <taxon>Palaeoheterodonta</taxon>
        <taxon>Unionida</taxon>
        <taxon>Unionoidea</taxon>
        <taxon>Unionidae</taxon>
        <taxon>Ambleminae</taxon>
        <taxon>Lampsilini</taxon>
        <taxon>Potamilus</taxon>
    </lineage>
</organism>
<feature type="compositionally biased region" description="Polar residues" evidence="15">
    <location>
        <begin position="195"/>
        <end position="230"/>
    </location>
</feature>
<feature type="transmembrane region" description="Helical" evidence="16">
    <location>
        <begin position="2311"/>
        <end position="2336"/>
    </location>
</feature>
<dbReference type="FunFam" id="2.10.25.10:FF:000240">
    <property type="entry name" value="Vitamin K-dependent protein S"/>
    <property type="match status" value="1"/>
</dbReference>
<evidence type="ECO:0000256" key="2">
    <source>
        <dbReference type="ARBA" id="ARBA00004613"/>
    </source>
</evidence>
<dbReference type="FunFam" id="2.10.25.10:FF:000014">
    <property type="entry name" value="Latent-transforming growth factor beta-binding protein 3"/>
    <property type="match status" value="1"/>
</dbReference>
<keyword evidence="12" id="KW-0675">Receptor</keyword>
<dbReference type="CDD" id="cd00054">
    <property type="entry name" value="EGF_CA"/>
    <property type="match status" value="7"/>
</dbReference>
<dbReference type="SMART" id="SM00539">
    <property type="entry name" value="NIDO"/>
    <property type="match status" value="1"/>
</dbReference>
<dbReference type="PROSITE" id="PS01187">
    <property type="entry name" value="EGF_CA"/>
    <property type="match status" value="5"/>
</dbReference>
<evidence type="ECO:0000256" key="9">
    <source>
        <dbReference type="ARBA" id="ARBA00022989"/>
    </source>
</evidence>
<dbReference type="InterPro" id="IPR049883">
    <property type="entry name" value="NOTCH1_EGF-like"/>
</dbReference>
<dbReference type="Proteomes" id="UP001195483">
    <property type="component" value="Unassembled WGS sequence"/>
</dbReference>
<dbReference type="SMART" id="SM00181">
    <property type="entry name" value="EGF"/>
    <property type="match status" value="16"/>
</dbReference>